<protein>
    <submittedName>
        <fullName evidence="1">Uncharacterized protein</fullName>
    </submittedName>
</protein>
<dbReference type="Proteomes" id="UP001152888">
    <property type="component" value="Unassembled WGS sequence"/>
</dbReference>
<dbReference type="OrthoDB" id="2016913at2759"/>
<organism evidence="1 2">
    <name type="scientific">Acanthoscelides obtectus</name>
    <name type="common">Bean weevil</name>
    <name type="synonym">Bruchus obtectus</name>
    <dbReference type="NCBI Taxonomy" id="200917"/>
    <lineage>
        <taxon>Eukaryota</taxon>
        <taxon>Metazoa</taxon>
        <taxon>Ecdysozoa</taxon>
        <taxon>Arthropoda</taxon>
        <taxon>Hexapoda</taxon>
        <taxon>Insecta</taxon>
        <taxon>Pterygota</taxon>
        <taxon>Neoptera</taxon>
        <taxon>Endopterygota</taxon>
        <taxon>Coleoptera</taxon>
        <taxon>Polyphaga</taxon>
        <taxon>Cucujiformia</taxon>
        <taxon>Chrysomeloidea</taxon>
        <taxon>Chrysomelidae</taxon>
        <taxon>Bruchinae</taxon>
        <taxon>Bruchini</taxon>
        <taxon>Acanthoscelides</taxon>
    </lineage>
</organism>
<comment type="caution">
    <text evidence="1">The sequence shown here is derived from an EMBL/GenBank/DDBJ whole genome shotgun (WGS) entry which is preliminary data.</text>
</comment>
<evidence type="ECO:0000313" key="2">
    <source>
        <dbReference type="Proteomes" id="UP001152888"/>
    </source>
</evidence>
<proteinExistence type="predicted"/>
<name>A0A9P0ME21_ACAOB</name>
<dbReference type="EMBL" id="CAKOFQ010008166">
    <property type="protein sequence ID" value="CAH2012324.1"/>
    <property type="molecule type" value="Genomic_DNA"/>
</dbReference>
<sequence>MKCIKSPEKRFLKTRTRDAIPKLAQSVRSEDWIRTQTRTSRLISIIYF</sequence>
<accession>A0A9P0ME21</accession>
<evidence type="ECO:0000313" key="1">
    <source>
        <dbReference type="EMBL" id="CAH2012324.1"/>
    </source>
</evidence>
<keyword evidence="2" id="KW-1185">Reference proteome</keyword>
<gene>
    <name evidence="1" type="ORF">ACAOBT_LOCUS32767</name>
</gene>
<reference evidence="1" key="1">
    <citation type="submission" date="2022-03" db="EMBL/GenBank/DDBJ databases">
        <authorList>
            <person name="Sayadi A."/>
        </authorList>
    </citation>
    <scope>NUCLEOTIDE SEQUENCE</scope>
</reference>
<dbReference type="AlphaFoldDB" id="A0A9P0ME21"/>